<protein>
    <submittedName>
        <fullName evidence="1">Uncharacterized protein</fullName>
    </submittedName>
</protein>
<reference evidence="1" key="1">
    <citation type="submission" date="2013-11" db="EMBL/GenBank/DDBJ databases">
        <title>Genome sequence of the fusiform rust pathogen reveals effectors for host alternation and coevolution with pine.</title>
        <authorList>
            <consortium name="DOE Joint Genome Institute"/>
            <person name="Smith K."/>
            <person name="Pendleton A."/>
            <person name="Kubisiak T."/>
            <person name="Anderson C."/>
            <person name="Salamov A."/>
            <person name="Aerts A."/>
            <person name="Riley R."/>
            <person name="Clum A."/>
            <person name="Lindquist E."/>
            <person name="Ence D."/>
            <person name="Campbell M."/>
            <person name="Kronenberg Z."/>
            <person name="Feau N."/>
            <person name="Dhillon B."/>
            <person name="Hamelin R."/>
            <person name="Burleigh J."/>
            <person name="Smith J."/>
            <person name="Yandell M."/>
            <person name="Nelson C."/>
            <person name="Grigoriev I."/>
            <person name="Davis J."/>
        </authorList>
    </citation>
    <scope>NUCLEOTIDE SEQUENCE</scope>
    <source>
        <strain evidence="1">G11</strain>
    </source>
</reference>
<gene>
    <name evidence="1" type="ORF">CROQUDRAFT_332852</name>
</gene>
<dbReference type="AlphaFoldDB" id="A0A9P6NTY9"/>
<proteinExistence type="predicted"/>
<comment type="caution">
    <text evidence="1">The sequence shown here is derived from an EMBL/GenBank/DDBJ whole genome shotgun (WGS) entry which is preliminary data.</text>
</comment>
<dbReference type="Proteomes" id="UP000886653">
    <property type="component" value="Unassembled WGS sequence"/>
</dbReference>
<keyword evidence="2" id="KW-1185">Reference proteome</keyword>
<dbReference type="EMBL" id="MU167228">
    <property type="protein sequence ID" value="KAG0149435.1"/>
    <property type="molecule type" value="Genomic_DNA"/>
</dbReference>
<sequence length="147" mass="15968">MQAQPATVCTGIQVNDMRKCSQSHTSWGHRYCSHLACPSCCNEFGLVSCPQHKKLPLINSNSANLGAPMTPTFTYHLICFLHLTNPITPSSSPPKQSSHSCELAAQQCSSHSCESLKVVACHHQQDLKHSVAQHTTGQTLPCRSAKS</sequence>
<organism evidence="1 2">
    <name type="scientific">Cronartium quercuum f. sp. fusiforme G11</name>
    <dbReference type="NCBI Taxonomy" id="708437"/>
    <lineage>
        <taxon>Eukaryota</taxon>
        <taxon>Fungi</taxon>
        <taxon>Dikarya</taxon>
        <taxon>Basidiomycota</taxon>
        <taxon>Pucciniomycotina</taxon>
        <taxon>Pucciniomycetes</taxon>
        <taxon>Pucciniales</taxon>
        <taxon>Coleosporiaceae</taxon>
        <taxon>Cronartium</taxon>
    </lineage>
</organism>
<evidence type="ECO:0000313" key="1">
    <source>
        <dbReference type="EMBL" id="KAG0149435.1"/>
    </source>
</evidence>
<evidence type="ECO:0000313" key="2">
    <source>
        <dbReference type="Proteomes" id="UP000886653"/>
    </source>
</evidence>
<accession>A0A9P6NTY9</accession>
<name>A0A9P6NTY9_9BASI</name>